<evidence type="ECO:0000256" key="1">
    <source>
        <dbReference type="ARBA" id="ARBA00005086"/>
    </source>
</evidence>
<proteinExistence type="inferred from homology"/>
<dbReference type="InterPro" id="IPR036291">
    <property type="entry name" value="NAD(P)-bd_dom_sf"/>
</dbReference>
<dbReference type="PIRSF" id="PIRSF000105">
    <property type="entry name" value="HCDH"/>
    <property type="match status" value="1"/>
</dbReference>
<organism evidence="6 7">
    <name type="scientific">Brevibacillus choshinensis</name>
    <dbReference type="NCBI Taxonomy" id="54911"/>
    <lineage>
        <taxon>Bacteria</taxon>
        <taxon>Bacillati</taxon>
        <taxon>Bacillota</taxon>
        <taxon>Bacilli</taxon>
        <taxon>Bacillales</taxon>
        <taxon>Paenibacillaceae</taxon>
        <taxon>Brevibacillus</taxon>
    </lineage>
</organism>
<dbReference type="Gene3D" id="3.40.50.720">
    <property type="entry name" value="NAD(P)-binding Rossmann-like Domain"/>
    <property type="match status" value="1"/>
</dbReference>
<dbReference type="EMBL" id="CP069127">
    <property type="protein sequence ID" value="QRG67163.1"/>
    <property type="molecule type" value="Genomic_DNA"/>
</dbReference>
<evidence type="ECO:0000256" key="3">
    <source>
        <dbReference type="ARBA" id="ARBA00023002"/>
    </source>
</evidence>
<name>A0ABX7FN35_BRECH</name>
<comment type="similarity">
    <text evidence="2">Belongs to the 3-hydroxyacyl-CoA dehydrogenase family.</text>
</comment>
<dbReference type="InterPro" id="IPR022694">
    <property type="entry name" value="3-OHacyl-CoA_DH"/>
</dbReference>
<dbReference type="PANTHER" id="PTHR48075">
    <property type="entry name" value="3-HYDROXYACYL-COA DEHYDROGENASE FAMILY PROTEIN"/>
    <property type="match status" value="1"/>
</dbReference>
<evidence type="ECO:0000256" key="2">
    <source>
        <dbReference type="ARBA" id="ARBA00009463"/>
    </source>
</evidence>
<gene>
    <name evidence="6" type="ORF">JNE38_27510</name>
</gene>
<dbReference type="Gene3D" id="1.10.1040.10">
    <property type="entry name" value="N-(1-d-carboxylethyl)-l-norvaline Dehydrogenase, domain 2"/>
    <property type="match status" value="1"/>
</dbReference>
<dbReference type="Pfam" id="PF00725">
    <property type="entry name" value="3HCDH"/>
    <property type="match status" value="1"/>
</dbReference>
<feature type="domain" description="3-hydroxyacyl-CoA dehydrogenase NAD binding" evidence="5">
    <location>
        <begin position="8"/>
        <end position="187"/>
    </location>
</feature>
<dbReference type="SUPFAM" id="SSF48179">
    <property type="entry name" value="6-phosphogluconate dehydrogenase C-terminal domain-like"/>
    <property type="match status" value="1"/>
</dbReference>
<evidence type="ECO:0000313" key="6">
    <source>
        <dbReference type="EMBL" id="QRG67163.1"/>
    </source>
</evidence>
<comment type="pathway">
    <text evidence="1">Lipid metabolism; butanoate metabolism.</text>
</comment>
<accession>A0ABX7FN35</accession>
<dbReference type="SUPFAM" id="SSF51735">
    <property type="entry name" value="NAD(P)-binding Rossmann-fold domains"/>
    <property type="match status" value="1"/>
</dbReference>
<keyword evidence="7" id="KW-1185">Reference proteome</keyword>
<dbReference type="InterPro" id="IPR013328">
    <property type="entry name" value="6PGD_dom2"/>
</dbReference>
<feature type="domain" description="3-hydroxyacyl-CoA dehydrogenase C-terminal" evidence="4">
    <location>
        <begin position="191"/>
        <end position="288"/>
    </location>
</feature>
<sequence>MRTLPESLAIIGAGTMGHSIALSAAMAGFEVSIWGTNLQDIQRGKDGVAQKIGVLREYEVIRSDEQAAIKARIQFTTSLQECVRGASFIIEGIPEQLEMKQQMFRQLEALCPVDTILASNTSGLSPTAIAGLIEHPERTLVTHFWNPGHLIPLVEVIRGERTSDAAVDRAMALLDAMGKKPILVKKDILGSVGNRLQYALFREAQYIYEQGAASIEDIDKAVRYSIGRRLPVTGPFMTADMGGLDVFDAISSYLFPDLGTQQASLSAMRSFVDAGNYGQKNGKGFYDWSPEQSRKMNEARERELIEWLKKDLVEDGKEEK</sequence>
<dbReference type="InterPro" id="IPR006176">
    <property type="entry name" value="3-OHacyl-CoA_DH_NAD-bd"/>
</dbReference>
<dbReference type="PANTHER" id="PTHR48075:SF5">
    <property type="entry name" value="3-HYDROXYBUTYRYL-COA DEHYDROGENASE"/>
    <property type="match status" value="1"/>
</dbReference>
<evidence type="ECO:0000313" key="7">
    <source>
        <dbReference type="Proteomes" id="UP000596248"/>
    </source>
</evidence>
<evidence type="ECO:0000259" key="5">
    <source>
        <dbReference type="Pfam" id="PF02737"/>
    </source>
</evidence>
<evidence type="ECO:0000259" key="4">
    <source>
        <dbReference type="Pfam" id="PF00725"/>
    </source>
</evidence>
<protein>
    <submittedName>
        <fullName evidence="6">3-hydroxyacyl-CoA dehydrogenase family protein</fullName>
    </submittedName>
</protein>
<dbReference type="Proteomes" id="UP000596248">
    <property type="component" value="Chromosome"/>
</dbReference>
<reference evidence="6 7" key="1">
    <citation type="submission" date="2021-01" db="EMBL/GenBank/DDBJ databases">
        <title>Identification of strong promoters based on the transcriptome of Brevibacillus choshinensis.</title>
        <authorList>
            <person name="Yao D."/>
            <person name="Zhang K."/>
            <person name="Wu J."/>
        </authorList>
    </citation>
    <scope>NUCLEOTIDE SEQUENCE [LARGE SCALE GENOMIC DNA]</scope>
    <source>
        <strain evidence="6 7">HPD31-SP3</strain>
    </source>
</reference>
<dbReference type="Pfam" id="PF02737">
    <property type="entry name" value="3HCDH_N"/>
    <property type="match status" value="1"/>
</dbReference>
<keyword evidence="3" id="KW-0560">Oxidoreductase</keyword>
<dbReference type="InterPro" id="IPR008927">
    <property type="entry name" value="6-PGluconate_DH-like_C_sf"/>
</dbReference>
<dbReference type="InterPro" id="IPR006108">
    <property type="entry name" value="3HC_DH_C"/>
</dbReference>